<sequence>MSNILSMQQDASNNLNPEFYENDFETMGFIDAGKVGGSTSAFNISLERFYSRLLLNKDSKQYDIDVKNSEAETRIKLIKEKIETHKNEIDRLQNKELPEAQLILKKANDDLSDFKVNPAKYVKVEKDNLLLWLYGILSLFIAVFLYFFYSSVIYSAVFRDVSISKFTIFDSIFYPKSIEEAYSKGLAALMIVLFSPFIFLALGLAIEHIKTKNSNKYRFTWIGVAIFTFIVDALLAYHISERIYNAKAINSFGNVKPFSIGDAIVDLNFWIIIALGFCVYLLFGYIFSLYTEQRLNKNKFDETERMMKGKVASAFQHIENIKNNIRTLEQEVYSLNISITEIEKEYDKIFYSPNELIKIISDFALGWVKYLQNAKTPESEIQKIEISLNNFYSEKGIK</sequence>
<keyword evidence="2" id="KW-0472">Membrane</keyword>
<dbReference type="OrthoDB" id="635705at2"/>
<dbReference type="KEGG" id="ial:IALB_1204"/>
<dbReference type="eggNOG" id="COG1175">
    <property type="taxonomic scope" value="Bacteria"/>
</dbReference>
<dbReference type="STRING" id="945713.IALB_1204"/>
<dbReference type="AlphaFoldDB" id="I0AIV8"/>
<evidence type="ECO:0000313" key="3">
    <source>
        <dbReference type="EMBL" id="AFH48915.1"/>
    </source>
</evidence>
<dbReference type="RefSeq" id="WP_014560070.1">
    <property type="nucleotide sequence ID" value="NC_017464.1"/>
</dbReference>
<gene>
    <name evidence="3" type="ordered locus">IALB_1204</name>
</gene>
<evidence type="ECO:0008006" key="5">
    <source>
        <dbReference type="Google" id="ProtNLM"/>
    </source>
</evidence>
<keyword evidence="4" id="KW-1185">Reference proteome</keyword>
<feature type="transmembrane region" description="Helical" evidence="2">
    <location>
        <begin position="218"/>
        <end position="239"/>
    </location>
</feature>
<dbReference type="EMBL" id="CP003418">
    <property type="protein sequence ID" value="AFH48915.1"/>
    <property type="molecule type" value="Genomic_DNA"/>
</dbReference>
<proteinExistence type="predicted"/>
<evidence type="ECO:0000256" key="1">
    <source>
        <dbReference type="SAM" id="Coils"/>
    </source>
</evidence>
<keyword evidence="2" id="KW-0812">Transmembrane</keyword>
<evidence type="ECO:0000313" key="4">
    <source>
        <dbReference type="Proteomes" id="UP000007394"/>
    </source>
</evidence>
<feature type="transmembrane region" description="Helical" evidence="2">
    <location>
        <begin position="267"/>
        <end position="290"/>
    </location>
</feature>
<dbReference type="Proteomes" id="UP000007394">
    <property type="component" value="Chromosome"/>
</dbReference>
<protein>
    <recommendedName>
        <fullName evidence="5">Beta-carotene 15,15'-monooxygenase</fullName>
    </recommendedName>
</protein>
<reference evidence="3 4" key="1">
    <citation type="journal article" date="2012" name="Front. Microbiol.">
        <title>Complete genome of Ignavibacterium album, a metabolically versatile, flagellated, facultative anaerobe from the phylum Chlorobi.</title>
        <authorList>
            <person name="Liu Z."/>
            <person name="Frigaard N.-U."/>
            <person name="Vogl K."/>
            <person name="Iino T."/>
            <person name="Ohkuma M."/>
            <person name="Overmann J."/>
            <person name="Bryant D.A."/>
        </authorList>
    </citation>
    <scope>NUCLEOTIDE SEQUENCE [LARGE SCALE GENOMIC DNA]</scope>
    <source>
        <strain evidence="4">DSM 19864 / JCM 16511 / NBRC 101810 / Mat9-16</strain>
    </source>
</reference>
<name>I0AIV8_IGNAJ</name>
<feature type="transmembrane region" description="Helical" evidence="2">
    <location>
        <begin position="186"/>
        <end position="206"/>
    </location>
</feature>
<accession>I0AIV8</accession>
<keyword evidence="1" id="KW-0175">Coiled coil</keyword>
<feature type="coiled-coil region" evidence="1">
    <location>
        <begin position="68"/>
        <end position="95"/>
    </location>
</feature>
<feature type="coiled-coil region" evidence="1">
    <location>
        <begin position="311"/>
        <end position="345"/>
    </location>
</feature>
<organism evidence="3 4">
    <name type="scientific">Ignavibacterium album (strain DSM 19864 / JCM 16511 / NBRC 101810 / Mat9-16)</name>
    <dbReference type="NCBI Taxonomy" id="945713"/>
    <lineage>
        <taxon>Bacteria</taxon>
        <taxon>Pseudomonadati</taxon>
        <taxon>Ignavibacteriota</taxon>
        <taxon>Ignavibacteria</taxon>
        <taxon>Ignavibacteriales</taxon>
        <taxon>Ignavibacteriaceae</taxon>
        <taxon>Ignavibacterium</taxon>
    </lineage>
</organism>
<feature type="transmembrane region" description="Helical" evidence="2">
    <location>
        <begin position="129"/>
        <end position="149"/>
    </location>
</feature>
<evidence type="ECO:0000256" key="2">
    <source>
        <dbReference type="SAM" id="Phobius"/>
    </source>
</evidence>
<keyword evidence="2" id="KW-1133">Transmembrane helix</keyword>
<dbReference type="HOGENOM" id="CLU_692186_0_0_10"/>